<evidence type="ECO:0000256" key="11">
    <source>
        <dbReference type="ARBA" id="ARBA00023212"/>
    </source>
</evidence>
<organism evidence="22">
    <name type="scientific">Castor canadensis</name>
    <name type="common">American beaver</name>
    <dbReference type="NCBI Taxonomy" id="51338"/>
    <lineage>
        <taxon>Eukaryota</taxon>
        <taxon>Metazoa</taxon>
        <taxon>Chordata</taxon>
        <taxon>Craniata</taxon>
        <taxon>Vertebrata</taxon>
        <taxon>Euteleostomi</taxon>
        <taxon>Mammalia</taxon>
        <taxon>Eutheria</taxon>
        <taxon>Euarchontoglires</taxon>
        <taxon>Glires</taxon>
        <taxon>Rodentia</taxon>
        <taxon>Castorimorpha</taxon>
        <taxon>Castoridae</taxon>
        <taxon>Castor</taxon>
    </lineage>
</organism>
<dbReference type="SMART" id="SM00295">
    <property type="entry name" value="B41"/>
    <property type="match status" value="1"/>
</dbReference>
<evidence type="ECO:0000256" key="12">
    <source>
        <dbReference type="ARBA" id="ARBA00023242"/>
    </source>
</evidence>
<evidence type="ECO:0000256" key="2">
    <source>
        <dbReference type="ARBA" id="ARBA00004245"/>
    </source>
</evidence>
<feature type="compositionally biased region" description="Polar residues" evidence="19">
    <location>
        <begin position="502"/>
        <end position="515"/>
    </location>
</feature>
<evidence type="ECO:0000256" key="9">
    <source>
        <dbReference type="ARBA" id="ARBA00022912"/>
    </source>
</evidence>
<dbReference type="InterPro" id="IPR000299">
    <property type="entry name" value="FERM_domain"/>
</dbReference>
<dbReference type="InterPro" id="IPR019748">
    <property type="entry name" value="FERM_central"/>
</dbReference>
<dbReference type="PANTHER" id="PTHR46900">
    <property type="entry name" value="TYROSINE-PROTEIN PHOSPHATASE NON-RECEPTOR TYPE 13"/>
    <property type="match status" value="1"/>
</dbReference>
<keyword evidence="11" id="KW-0963">Cytoplasm</keyword>
<dbReference type="EC" id="3.1.3.48" evidence="5"/>
<evidence type="ECO:0000256" key="6">
    <source>
        <dbReference type="ARBA" id="ARBA00022553"/>
    </source>
</evidence>
<dbReference type="Gene3D" id="1.10.510.10">
    <property type="entry name" value="Transferase(Phosphotransferase) domain 1"/>
    <property type="match status" value="1"/>
</dbReference>
<dbReference type="AlphaFoldDB" id="A0A8C0WPK2"/>
<dbReference type="Pfam" id="PF09380">
    <property type="entry name" value="FERM_C"/>
    <property type="match status" value="1"/>
</dbReference>
<dbReference type="PROSITE" id="PS50057">
    <property type="entry name" value="FERM_3"/>
    <property type="match status" value="1"/>
</dbReference>
<feature type="region of interest" description="Disordered" evidence="19">
    <location>
        <begin position="1038"/>
        <end position="1073"/>
    </location>
</feature>
<dbReference type="Pfam" id="PF09379">
    <property type="entry name" value="FERM_N"/>
    <property type="match status" value="1"/>
</dbReference>
<feature type="region of interest" description="Disordered" evidence="19">
    <location>
        <begin position="483"/>
        <end position="518"/>
    </location>
</feature>
<dbReference type="SUPFAM" id="SSF54236">
    <property type="entry name" value="Ubiquitin-like"/>
    <property type="match status" value="1"/>
</dbReference>
<keyword evidence="6" id="KW-0597">Phosphoprotein</keyword>
<dbReference type="PRINTS" id="PR00935">
    <property type="entry name" value="BAND41"/>
</dbReference>
<dbReference type="GO" id="GO:0005634">
    <property type="term" value="C:nucleus"/>
    <property type="evidence" value="ECO:0007669"/>
    <property type="project" value="UniProtKB-SubCell"/>
</dbReference>
<evidence type="ECO:0000256" key="15">
    <source>
        <dbReference type="ARBA" id="ARBA00058792"/>
    </source>
</evidence>
<name>A0A8C0WPK2_CASCN</name>
<dbReference type="PANTHER" id="PTHR46900:SF1">
    <property type="entry name" value="TYROSINE-PROTEIN PHOSPHATASE NON-RECEPTOR TYPE 13"/>
    <property type="match status" value="1"/>
</dbReference>
<dbReference type="InterPro" id="IPR019749">
    <property type="entry name" value="Band_41_domain"/>
</dbReference>
<evidence type="ECO:0000256" key="17">
    <source>
        <dbReference type="ARBA" id="ARBA00072465"/>
    </source>
</evidence>
<sequence length="1073" mass="121636">MISAYHCAHLLVEKRSPTLFAWADLQAFITKVAVKLPVHRPSVWFPGNMHVSLAEALEVRGGPLQEEEIWAVLNQSAESLQELFRKVSAVDPAALGFIISPWSLLLLPSGSVSFTDANISNQDLRAFTAPEVLQNQSLTSLSDVEKVHIYSLGMTLYWGADHEVPQSQPIKLGDHLNSILLGMCEDVIYARVSVRTVLDACSAHIRNSNCAPSFSYVKQLVKLVLGNISGTDQLSCNSEQKPDRSQAIRDRLRGKGLPTGRSSTSDVLDIHKAPFSHQTFLNKGLSKSMGFLSIRDTQDEEEYFKDISSDNNSENEDSKNICSPYHFKTSGPQKKVIPGIDVLPKKKIWASSMDLLCTTDGDFSSGENGRYQRCHPETVTGRPSTTPRKKEARYSDGNIALDIFGPQKMDPVYHTRELPTSSAISNALDRIRERQKKLQVLREAMNVEEPVRRYKTYHSDIFSVSSESPSVISSESDFRQVRRSEASKRFESSSGLPGVDETPSQGQLQRPSKQYETPLEGNMINQEIMLKRQEEEMMQLQARMALRQSRLSLYPGDTIKASMLDITRDPLREIALETAMTQRKLRNFFGPEFVKMTIEPFISLDLPRSILTKKGKNEDNRRKINIMLLNGQRLELTCDTKTICKDVFDMVVAHIGLVEHHLFALATLKENEYFFIDPDLKLTKVAPEGWKEEPKKKSKATVNFTLFFRIKFFMDDVSLIQHNLTCHQYYLQLRKDILEERIHCDDETSLLLASLALQAEYGDYQPEIHGLSYFRLEHYLPARVMEKLDLSYIKEELPKLHNTYVGASEKETELEFLKVCQRLTEYGVHFHRVHPEKKSQTGILLGVCSKGVLVFEVHNGVRTLVLRFPWRETKKIAFSKKKITLQNTSDGIKHAFQTDNSKVCEYLLHLCSSQHKFQLQMKARQSNQDAQDIERASFRSLNLQAESVRGFNMGRAISTGSLASSTLNKLAVRPLSVQAEILKRLSCSELSLYQPLQNSSKEKSDKASWEEKPRGMSKSYHDLSQASLYPHRKNVIVNMESTPQTGAEMVGKPFHQMARSDTESLSGLTKLNK</sequence>
<evidence type="ECO:0000256" key="7">
    <source>
        <dbReference type="ARBA" id="ARBA00022737"/>
    </source>
</evidence>
<evidence type="ECO:0000256" key="3">
    <source>
        <dbReference type="ARBA" id="ARBA00004510"/>
    </source>
</evidence>
<dbReference type="GO" id="GO:0004725">
    <property type="term" value="F:protein tyrosine phosphatase activity"/>
    <property type="evidence" value="ECO:0007669"/>
    <property type="project" value="UniProtKB-EC"/>
</dbReference>
<dbReference type="SUPFAM" id="SSF50729">
    <property type="entry name" value="PH domain-like"/>
    <property type="match status" value="1"/>
</dbReference>
<evidence type="ECO:0000256" key="8">
    <source>
        <dbReference type="ARBA" id="ARBA00022801"/>
    </source>
</evidence>
<dbReference type="InterPro" id="IPR035963">
    <property type="entry name" value="FERM_2"/>
</dbReference>
<dbReference type="FunFam" id="3.10.20.90:FF:000082">
    <property type="entry name" value="Tyrosine-protein phosphatase non-receptor type 13"/>
    <property type="match status" value="1"/>
</dbReference>
<evidence type="ECO:0000259" key="20">
    <source>
        <dbReference type="PROSITE" id="PS50057"/>
    </source>
</evidence>
<protein>
    <recommendedName>
        <fullName evidence="17">Tyrosine-protein phosphatase non-receptor type 13</fullName>
        <ecNumber evidence="5">3.1.3.48</ecNumber>
    </recommendedName>
</protein>
<keyword evidence="12" id="KW-0539">Nucleus</keyword>
<dbReference type="InterPro" id="IPR012153">
    <property type="entry name" value="PTPN13"/>
</dbReference>
<dbReference type="GO" id="GO:0036312">
    <property type="term" value="F:phosphatidylinositol 3-kinase regulatory subunit binding"/>
    <property type="evidence" value="ECO:0007669"/>
    <property type="project" value="TreeGrafter"/>
</dbReference>
<keyword evidence="7" id="KW-0677">Repeat</keyword>
<comment type="catalytic activity">
    <reaction evidence="14">
        <text>O-phospho-L-tyrosyl-[protein] + H2O = L-tyrosyl-[protein] + phosphate</text>
        <dbReference type="Rhea" id="RHEA:10684"/>
        <dbReference type="Rhea" id="RHEA-COMP:10136"/>
        <dbReference type="Rhea" id="RHEA-COMP:20101"/>
        <dbReference type="ChEBI" id="CHEBI:15377"/>
        <dbReference type="ChEBI" id="CHEBI:43474"/>
        <dbReference type="ChEBI" id="CHEBI:46858"/>
        <dbReference type="ChEBI" id="CHEBI:61978"/>
        <dbReference type="EC" id="3.1.3.48"/>
    </reaction>
</comment>
<feature type="compositionally biased region" description="Polar residues" evidence="19">
    <location>
        <begin position="1063"/>
        <end position="1073"/>
    </location>
</feature>
<dbReference type="InterPro" id="IPR014352">
    <property type="entry name" value="FERM/acyl-CoA-bd_prot_sf"/>
</dbReference>
<evidence type="ECO:0000256" key="14">
    <source>
        <dbReference type="ARBA" id="ARBA00051722"/>
    </source>
</evidence>
<evidence type="ECO:0000256" key="18">
    <source>
        <dbReference type="SAM" id="Coils"/>
    </source>
</evidence>
<dbReference type="SMART" id="SM01196">
    <property type="entry name" value="FERM_C"/>
    <property type="match status" value="1"/>
</dbReference>
<evidence type="ECO:0000259" key="21">
    <source>
        <dbReference type="PROSITE" id="PS51377"/>
    </source>
</evidence>
<feature type="region of interest" description="Disordered" evidence="19">
    <location>
        <begin position="234"/>
        <end position="265"/>
    </location>
</feature>
<comment type="similarity">
    <text evidence="4">Belongs to the protein-tyrosine phosphatase family. Non-receptor class subfamily.</text>
</comment>
<dbReference type="InterPro" id="IPR011019">
    <property type="entry name" value="KIND_dom"/>
</dbReference>
<feature type="coiled-coil region" evidence="18">
    <location>
        <begin position="523"/>
        <end position="550"/>
    </location>
</feature>
<dbReference type="InterPro" id="IPR011993">
    <property type="entry name" value="PH-like_dom_sf"/>
</dbReference>
<feature type="region of interest" description="Disordered" evidence="19">
    <location>
        <begin position="1001"/>
        <end position="1024"/>
    </location>
</feature>
<keyword evidence="9" id="KW-0904">Protein phosphatase</keyword>
<keyword evidence="11" id="KW-0206">Cytoskeleton</keyword>
<dbReference type="Gene3D" id="2.30.29.30">
    <property type="entry name" value="Pleckstrin-homology domain (PH domain)/Phosphotyrosine-binding domain (PTB)"/>
    <property type="match status" value="1"/>
</dbReference>
<feature type="domain" description="FERM" evidence="20">
    <location>
        <begin position="622"/>
        <end position="922"/>
    </location>
</feature>
<dbReference type="FunFam" id="1.20.80.10:FF:000011">
    <property type="entry name" value="Tyrosine-protein phosphatase non-receptor type 13"/>
    <property type="match status" value="1"/>
</dbReference>
<evidence type="ECO:0000256" key="13">
    <source>
        <dbReference type="ARBA" id="ARBA00023273"/>
    </source>
</evidence>
<comment type="subcellular location">
    <subcellularLocation>
        <location evidence="3">Cell projection</location>
        <location evidence="3">Lamellipodium</location>
    </subcellularLocation>
    <subcellularLocation>
        <location evidence="2">Cytoplasm</location>
        <location evidence="2">Cytoskeleton</location>
    </subcellularLocation>
    <subcellularLocation>
        <location evidence="1">Nucleus</location>
    </subcellularLocation>
</comment>
<dbReference type="Gene3D" id="1.20.80.10">
    <property type="match status" value="1"/>
</dbReference>
<dbReference type="InterPro" id="IPR018979">
    <property type="entry name" value="FERM_N"/>
</dbReference>
<dbReference type="GO" id="GO:0030027">
    <property type="term" value="C:lamellipodium"/>
    <property type="evidence" value="ECO:0007669"/>
    <property type="project" value="UniProtKB-SubCell"/>
</dbReference>
<evidence type="ECO:0000256" key="5">
    <source>
        <dbReference type="ARBA" id="ARBA00013064"/>
    </source>
</evidence>
<feature type="compositionally biased region" description="Basic and acidic residues" evidence="19">
    <location>
        <begin position="240"/>
        <end position="253"/>
    </location>
</feature>
<evidence type="ECO:0000256" key="4">
    <source>
        <dbReference type="ARBA" id="ARBA00009649"/>
    </source>
</evidence>
<evidence type="ECO:0000256" key="10">
    <source>
        <dbReference type="ARBA" id="ARBA00023054"/>
    </source>
</evidence>
<dbReference type="PROSITE" id="PS51377">
    <property type="entry name" value="KIND"/>
    <property type="match status" value="1"/>
</dbReference>
<dbReference type="CDD" id="cd14473">
    <property type="entry name" value="FERM_B-lobe"/>
    <property type="match status" value="1"/>
</dbReference>
<keyword evidence="8" id="KW-0378">Hydrolase</keyword>
<dbReference type="Ensembl" id="ENSCCNT00000016934.1">
    <property type="protein sequence ID" value="ENSCCNP00000012901.1"/>
    <property type="gene ID" value="ENSCCNG00000001018.1"/>
</dbReference>
<comment type="function">
    <text evidence="15">Tyrosine phosphatase which negatively regulates FAS-induced apoptosis and NGFR-mediated pro-apoptotic signaling. May regulate phosphoinositide 3-kinase (PI3K) signaling through dephosphorylation of PIK3R2.</text>
</comment>
<keyword evidence="13" id="KW-0966">Cell projection</keyword>
<evidence type="ECO:0000256" key="19">
    <source>
        <dbReference type="SAM" id="MobiDB-lite"/>
    </source>
</evidence>
<dbReference type="GO" id="GO:0005856">
    <property type="term" value="C:cytoskeleton"/>
    <property type="evidence" value="ECO:0007669"/>
    <property type="project" value="UniProtKB-SubCell"/>
</dbReference>
<dbReference type="GO" id="GO:0005737">
    <property type="term" value="C:cytoplasm"/>
    <property type="evidence" value="ECO:0007669"/>
    <property type="project" value="UniProtKB-ARBA"/>
</dbReference>
<dbReference type="PIRSF" id="PIRSF000933">
    <property type="entry name" value="Tyr-Ptase_nr13"/>
    <property type="match status" value="1"/>
</dbReference>
<dbReference type="SUPFAM" id="SSF47031">
    <property type="entry name" value="Second domain of FERM"/>
    <property type="match status" value="1"/>
</dbReference>
<evidence type="ECO:0000256" key="16">
    <source>
        <dbReference type="ARBA" id="ARBA00065356"/>
    </source>
</evidence>
<keyword evidence="10 18" id="KW-0175">Coiled coil</keyword>
<dbReference type="CDD" id="cd13187">
    <property type="entry name" value="FERM_C_PTPH13"/>
    <property type="match status" value="1"/>
</dbReference>
<reference evidence="22" key="1">
    <citation type="submission" date="2023-09" db="UniProtKB">
        <authorList>
            <consortium name="Ensembl"/>
        </authorList>
    </citation>
    <scope>IDENTIFICATION</scope>
</reference>
<dbReference type="SUPFAM" id="SSF101690">
    <property type="entry name" value="PAZ domain"/>
    <property type="match status" value="1"/>
</dbReference>
<dbReference type="InterPro" id="IPR036085">
    <property type="entry name" value="PAZ_dom_sf"/>
</dbReference>
<dbReference type="CDD" id="cd17195">
    <property type="entry name" value="FERM_F1_PTPN13"/>
    <property type="match status" value="1"/>
</dbReference>
<evidence type="ECO:0000256" key="1">
    <source>
        <dbReference type="ARBA" id="ARBA00004123"/>
    </source>
</evidence>
<feature type="region of interest" description="Disordered" evidence="19">
    <location>
        <begin position="367"/>
        <end position="391"/>
    </location>
</feature>
<feature type="domain" description="KIND" evidence="21">
    <location>
        <begin position="51"/>
        <end position="238"/>
    </location>
</feature>
<gene>
    <name evidence="22" type="primary">Ptpn13</name>
</gene>
<dbReference type="Gene3D" id="3.10.20.90">
    <property type="entry name" value="Phosphatidylinositol 3-kinase Catalytic Subunit, Chain A, domain 1"/>
    <property type="match status" value="1"/>
</dbReference>
<proteinExistence type="inferred from homology"/>
<comment type="subunit">
    <text evidence="16">Interacts (via the first PDZ domain) with PLEKHA1 and PLEKHA2. Interacts (via the second PDZ domain) with TNFRSF6 (Fas receptor) (via C-terminus). Interacts (via the second PDZ domain) with TRIP6 (via the third LIM domain and C-terminus). Interacts (via the third PDZ domain) with NGFR (via C-terminal SVP motif) and PKN2 (via C-terminus). Interacts (via the second or fourth PDZ domains) with PDLIM4 (via C-terminus only or via combined C-terminus and LIM domain, but not LIM domain only). Found in a complex with PDLIM4 and TRIP6. Interacts with PDLIM4; this interaction results in dephosphorylation of SRC 'Tyr-419' by this protein leading to its inactivation. Interacts with BRD7. Interacts with RAPGEF6. Interacts with ARHGAP29. Interacts with PIK3R2; dephosphorylates PIK3R2. Interacts with FBXL2. Interacts (via the FERM domain) with ENTR1. Found in a complex with ENTR1, PTPN13 and GIT1.</text>
</comment>
<feature type="compositionally biased region" description="Basic and acidic residues" evidence="19">
    <location>
        <begin position="1001"/>
        <end position="1014"/>
    </location>
</feature>
<accession>A0A8C0WPK2</accession>
<dbReference type="InterPro" id="IPR029071">
    <property type="entry name" value="Ubiquitin-like_domsf"/>
</dbReference>
<evidence type="ECO:0000313" key="22">
    <source>
        <dbReference type="Ensembl" id="ENSCCNP00000012901.1"/>
    </source>
</evidence>
<dbReference type="Pfam" id="PF00373">
    <property type="entry name" value="FERM_M"/>
    <property type="match status" value="1"/>
</dbReference>
<dbReference type="FunFam" id="1.10.510.10:FF:000242">
    <property type="entry name" value="Tyrosine-protein phosphatase non-receptor type 13"/>
    <property type="match status" value="1"/>
</dbReference>
<dbReference type="SMART" id="SM00750">
    <property type="entry name" value="KIND"/>
    <property type="match status" value="1"/>
</dbReference>
<dbReference type="InterPro" id="IPR018980">
    <property type="entry name" value="FERM_PH-like_C"/>
</dbReference>
<dbReference type="InterPro" id="IPR052074">
    <property type="entry name" value="NonRcpt_TyrProt_Phosphatase"/>
</dbReference>
<dbReference type="FunFam" id="2.30.29.30:FF:000107">
    <property type="entry name" value="Tyrosine-protein phosphatase non-receptor type 13"/>
    <property type="match status" value="1"/>
</dbReference>